<gene>
    <name evidence="2" type="ORF">AArcSt11_01645</name>
</gene>
<dbReference type="RefSeq" id="WP_250593961.1">
    <property type="nucleotide sequence ID" value="NZ_JAKRVY010000001.1"/>
</dbReference>
<organism evidence="2 3">
    <name type="scientific">Natranaeroarchaeum aerophilus</name>
    <dbReference type="NCBI Taxonomy" id="2917711"/>
    <lineage>
        <taxon>Archaea</taxon>
        <taxon>Methanobacteriati</taxon>
        <taxon>Methanobacteriota</taxon>
        <taxon>Stenosarchaea group</taxon>
        <taxon>Halobacteria</taxon>
        <taxon>Halobacteriales</taxon>
        <taxon>Natronoarchaeaceae</taxon>
        <taxon>Natranaeroarchaeum</taxon>
    </lineage>
</organism>
<dbReference type="EMBL" id="JAKRVY010000001">
    <property type="protein sequence ID" value="MCL9812354.1"/>
    <property type="molecule type" value="Genomic_DNA"/>
</dbReference>
<dbReference type="Pfam" id="PF24284">
    <property type="entry name" value="DUF7472"/>
    <property type="match status" value="1"/>
</dbReference>
<comment type="caution">
    <text evidence="2">The sequence shown here is derived from an EMBL/GenBank/DDBJ whole genome shotgun (WGS) entry which is preliminary data.</text>
</comment>
<feature type="transmembrane region" description="Helical" evidence="1">
    <location>
        <begin position="45"/>
        <end position="66"/>
    </location>
</feature>
<proteinExistence type="predicted"/>
<feature type="transmembrane region" description="Helical" evidence="1">
    <location>
        <begin position="12"/>
        <end position="33"/>
    </location>
</feature>
<keyword evidence="1" id="KW-1133">Transmembrane helix</keyword>
<keyword evidence="3" id="KW-1185">Reference proteome</keyword>
<evidence type="ECO:0000313" key="3">
    <source>
        <dbReference type="Proteomes" id="UP001202674"/>
    </source>
</evidence>
<evidence type="ECO:0000256" key="1">
    <source>
        <dbReference type="SAM" id="Phobius"/>
    </source>
</evidence>
<keyword evidence="1" id="KW-0472">Membrane</keyword>
<protein>
    <submittedName>
        <fullName evidence="2">Uncharacterized protein</fullName>
    </submittedName>
</protein>
<accession>A0AAE3K631</accession>
<dbReference type="InterPro" id="IPR055895">
    <property type="entry name" value="DUF7472"/>
</dbReference>
<name>A0AAE3K631_9EURY</name>
<sequence length="83" mass="8757">MDLERERVIEIVAAVGAVAVMIATMMWVGSTYATDGALTDDGGMLLVGSVIFFILLMAAVGVVLAYTVSAEDNDEADEDHGFD</sequence>
<dbReference type="Proteomes" id="UP001202674">
    <property type="component" value="Unassembled WGS sequence"/>
</dbReference>
<reference evidence="2 3" key="1">
    <citation type="journal article" date="2022" name="Syst. Appl. Microbiol.">
        <title>Natronocalculus amylovorans gen. nov., sp. nov., and Natranaeroarchaeum aerophilus sp. nov., dominant culturable amylolytic natronoarchaea from hypersaline soda lakes in southwestern Siberia.</title>
        <authorList>
            <person name="Sorokin D.Y."/>
            <person name="Elcheninov A.G."/>
            <person name="Khizhniak T.V."/>
            <person name="Koenen M."/>
            <person name="Bale N.J."/>
            <person name="Damste J.S.S."/>
            <person name="Kublanov I.V."/>
        </authorList>
    </citation>
    <scope>NUCLEOTIDE SEQUENCE [LARGE SCALE GENOMIC DNA]</scope>
    <source>
        <strain evidence="2 3">AArc-St1-1</strain>
    </source>
</reference>
<dbReference type="AlphaFoldDB" id="A0AAE3K631"/>
<keyword evidence="1" id="KW-0812">Transmembrane</keyword>
<evidence type="ECO:0000313" key="2">
    <source>
        <dbReference type="EMBL" id="MCL9812354.1"/>
    </source>
</evidence>